<dbReference type="PANTHER" id="PTHR35149">
    <property type="entry name" value="SLL5132 PROTEIN"/>
    <property type="match status" value="1"/>
</dbReference>
<dbReference type="PATRIC" id="fig|435590.9.peg.3511"/>
<dbReference type="HOGENOM" id="CLU_011736_5_0_10"/>
<organism evidence="3 4">
    <name type="scientific">Phocaeicola vulgatus (strain ATCC 8482 / DSM 1447 / JCM 5826 / CCUG 4940 / NBRC 14291 / NCTC 11154)</name>
    <name type="common">Bacteroides vulgatus</name>
    <dbReference type="NCBI Taxonomy" id="435590"/>
    <lineage>
        <taxon>Bacteria</taxon>
        <taxon>Pseudomonadati</taxon>
        <taxon>Bacteroidota</taxon>
        <taxon>Bacteroidia</taxon>
        <taxon>Bacteroidales</taxon>
        <taxon>Bacteroidaceae</taxon>
        <taxon>Phocaeicola</taxon>
    </lineage>
</organism>
<evidence type="ECO:0000313" key="4">
    <source>
        <dbReference type="Proteomes" id="UP000002861"/>
    </source>
</evidence>
<dbReference type="PANTHER" id="PTHR35149:SF1">
    <property type="entry name" value="DUF5655 DOMAIN-CONTAINING PROTEIN"/>
    <property type="match status" value="1"/>
</dbReference>
<evidence type="ECO:0000259" key="2">
    <source>
        <dbReference type="Pfam" id="PF07510"/>
    </source>
</evidence>
<dbReference type="BioCyc" id="BVUL435590:G1G59-3537-MONOMER"/>
<dbReference type="InterPro" id="IPR004919">
    <property type="entry name" value="GmrSD_N"/>
</dbReference>
<dbReference type="GeneID" id="5304372"/>
<proteinExistence type="predicted"/>
<evidence type="ECO:0008006" key="5">
    <source>
        <dbReference type="Google" id="ProtNLM"/>
    </source>
</evidence>
<evidence type="ECO:0000313" key="3">
    <source>
        <dbReference type="EMBL" id="ABR41037.1"/>
    </source>
</evidence>
<dbReference type="eggNOG" id="COG1479">
    <property type="taxonomic scope" value="Bacteria"/>
</dbReference>
<dbReference type="KEGG" id="bvu:BVU_3411"/>
<dbReference type="PaxDb" id="435590-BVU_3411"/>
<evidence type="ECO:0000259" key="1">
    <source>
        <dbReference type="Pfam" id="PF03235"/>
    </source>
</evidence>
<gene>
    <name evidence="3" type="ordered locus">BVU_3411</name>
</gene>
<protein>
    <recommendedName>
        <fullName evidence="5">DUF262 domain-containing protein</fullName>
    </recommendedName>
</protein>
<dbReference type="RefSeq" id="WP_012055692.1">
    <property type="nucleotide sequence ID" value="NC_009614.1"/>
</dbReference>
<dbReference type="InterPro" id="IPR011089">
    <property type="entry name" value="GmrSD_C"/>
</dbReference>
<feature type="domain" description="GmrSD restriction endonucleases C-terminal" evidence="2">
    <location>
        <begin position="467"/>
        <end position="587"/>
    </location>
</feature>
<dbReference type="Proteomes" id="UP000002861">
    <property type="component" value="Chromosome"/>
</dbReference>
<dbReference type="Pfam" id="PF07510">
    <property type="entry name" value="GmrSD_C"/>
    <property type="match status" value="1"/>
</dbReference>
<dbReference type="AlphaFoldDB" id="A6L5S3"/>
<dbReference type="STRING" id="435590.BVU_3411"/>
<dbReference type="EMBL" id="CP000139">
    <property type="protein sequence ID" value="ABR41037.1"/>
    <property type="molecule type" value="Genomic_DNA"/>
</dbReference>
<sequence length="601" mass="70430">MATKNIEPNLRLISEYTKLGKDDRFRIPEYQRGYSWTTMHCDKLWQDIEAFIDSGADDPYFFGTIIIDCSTDNCLNLIDGQQRTTTFLLLLKALQLRLKEVLDDFQMSPDTKALYKGLSNSYDGIFEILFKADDDKQVAIQEDWNKAKGITILENKSINELYKDDFQNIIEAETYIEVEKAVHKIPRKQKDNKYTNFFRNFKYFYEKLLLYSESNLNNFAKIFLGKCQIIEIKSWQIEQAITMFNSLNSTGMPLSDADIISAQLFSKEDDKDTFIEKWQGITLLANQLSQRKVMNIDAVLQQFMYINRAKNNHYGLNQVTTPGIRKYYTIEHSELLNEPMALCDSFEKILNTWNKIKDYPIIKLLLKFNENFKMFLMAYLYRFDVNDLCPEDVQPIAECLLRLFAIIEVGDVGFSSSNFKTFLFNENFRLVDGNYDIYKIESDFSKHIEVTWKKEDVLDYLKEYDKNILVFLNEYLYAKEQNRNFDFDDRVNVEHIMPASGHNIEAIRMDAHIKTKEEFDALANLLGNKILLEEDINKSISNDWFKTKKGSTIQSKRGYKGSRYGMALDLSKYPKDKWGKKDIEDATAIVAERIAKFIFKK</sequence>
<reference evidence="3 4" key="1">
    <citation type="journal article" date="2007" name="PLoS Biol.">
        <title>Evolution of symbiotic bacteria in the distal human intestine.</title>
        <authorList>
            <person name="Xu J."/>
            <person name="Mahowald M.A."/>
            <person name="Ley R.E."/>
            <person name="Lozupone C.A."/>
            <person name="Hamady M."/>
            <person name="Martens E.C."/>
            <person name="Henrissat B."/>
            <person name="Coutinho P.M."/>
            <person name="Minx P."/>
            <person name="Latreille P."/>
            <person name="Cordum H."/>
            <person name="Van Brunt A."/>
            <person name="Kim K."/>
            <person name="Fulton R.S."/>
            <person name="Fulton L.A."/>
            <person name="Clifton S.W."/>
            <person name="Wilson R.K."/>
            <person name="Knight R.D."/>
            <person name="Gordon J.I."/>
        </authorList>
    </citation>
    <scope>NUCLEOTIDE SEQUENCE [LARGE SCALE GENOMIC DNA]</scope>
    <source>
        <strain evidence="4">ATCC 8482 / DSM 1447 / JCM 5826 / CCUG 4940 / NBRC 14291 / NCTC 11154</strain>
    </source>
</reference>
<name>A6L5S3_PHOV8</name>
<accession>A6L5S3</accession>
<feature type="domain" description="GmrSD restriction endonucleases N-terminal" evidence="1">
    <location>
        <begin position="21"/>
        <end position="265"/>
    </location>
</feature>
<dbReference type="Pfam" id="PF03235">
    <property type="entry name" value="GmrSD_N"/>
    <property type="match status" value="1"/>
</dbReference>